<comment type="caution">
    <text evidence="1">The sequence shown here is derived from an EMBL/GenBank/DDBJ whole genome shotgun (WGS) entry which is preliminary data.</text>
</comment>
<evidence type="ECO:0000313" key="2">
    <source>
        <dbReference type="Proteomes" id="UP001243989"/>
    </source>
</evidence>
<proteinExistence type="predicted"/>
<name>A0AAJ0EF21_9PEZI</name>
<accession>A0AAJ0EF21</accession>
<dbReference type="AlphaFoldDB" id="A0AAJ0EF21"/>
<dbReference type="GeneID" id="85467730"/>
<dbReference type="EMBL" id="JAHMHQ010000010">
    <property type="protein sequence ID" value="KAK1636579.1"/>
    <property type="molecule type" value="Genomic_DNA"/>
</dbReference>
<dbReference type="RefSeq" id="XP_060445186.1">
    <property type="nucleotide sequence ID" value="XM_060582868.1"/>
</dbReference>
<sequence length="165" mass="18925">MTPPYTGVRRQRRYPPKLHFIPSSPCRGYYMHKFSNQKELDYVRMQEIDIIPRVLRPAVIQVACLRQFSSLHNHPTKPASMGMLLDHKNNETESRELESQYIVDKILRHPAGLAARVIKQIHKQIKDFKNTYALVMWFERAERVPAAAVAERAEGGKEGDGDAGA</sequence>
<protein>
    <submittedName>
        <fullName evidence="1">Uncharacterized protein</fullName>
    </submittedName>
</protein>
<reference evidence="1" key="1">
    <citation type="submission" date="2021-06" db="EMBL/GenBank/DDBJ databases">
        <title>Comparative genomics, transcriptomics and evolutionary studies reveal genomic signatures of adaptation to plant cell wall in hemibiotrophic fungi.</title>
        <authorList>
            <consortium name="DOE Joint Genome Institute"/>
            <person name="Baroncelli R."/>
            <person name="Diaz J.F."/>
            <person name="Benocci T."/>
            <person name="Peng M."/>
            <person name="Battaglia E."/>
            <person name="Haridas S."/>
            <person name="Andreopoulos W."/>
            <person name="Labutti K."/>
            <person name="Pangilinan J."/>
            <person name="Floch G.L."/>
            <person name="Makela M.R."/>
            <person name="Henrissat B."/>
            <person name="Grigoriev I.V."/>
            <person name="Crouch J.A."/>
            <person name="De Vries R.P."/>
            <person name="Sukno S.A."/>
            <person name="Thon M.R."/>
        </authorList>
    </citation>
    <scope>NUCLEOTIDE SEQUENCE</scope>
    <source>
        <strain evidence="1">CBS 102054</strain>
    </source>
</reference>
<dbReference type="Proteomes" id="UP001243989">
    <property type="component" value="Unassembled WGS sequence"/>
</dbReference>
<keyword evidence="2" id="KW-1185">Reference proteome</keyword>
<gene>
    <name evidence="1" type="ORF">BDP81DRAFT_24854</name>
</gene>
<organism evidence="1 2">
    <name type="scientific">Colletotrichum phormii</name>
    <dbReference type="NCBI Taxonomy" id="359342"/>
    <lineage>
        <taxon>Eukaryota</taxon>
        <taxon>Fungi</taxon>
        <taxon>Dikarya</taxon>
        <taxon>Ascomycota</taxon>
        <taxon>Pezizomycotina</taxon>
        <taxon>Sordariomycetes</taxon>
        <taxon>Hypocreomycetidae</taxon>
        <taxon>Glomerellales</taxon>
        <taxon>Glomerellaceae</taxon>
        <taxon>Colletotrichum</taxon>
        <taxon>Colletotrichum acutatum species complex</taxon>
    </lineage>
</organism>
<evidence type="ECO:0000313" key="1">
    <source>
        <dbReference type="EMBL" id="KAK1636579.1"/>
    </source>
</evidence>